<proteinExistence type="predicted"/>
<keyword evidence="3" id="KW-0949">S-adenosyl-L-methionine</keyword>
<keyword evidence="5" id="KW-1185">Reference proteome</keyword>
<dbReference type="GO" id="GO:0016279">
    <property type="term" value="F:protein-lysine N-methyltransferase activity"/>
    <property type="evidence" value="ECO:0007669"/>
    <property type="project" value="InterPro"/>
</dbReference>
<dbReference type="PANTHER" id="PTHR13271:SF47">
    <property type="entry name" value="ACTIN-HISTIDINE N-METHYLTRANSFERASE"/>
    <property type="match status" value="1"/>
</dbReference>
<dbReference type="EMBL" id="MU167256">
    <property type="protein sequence ID" value="KAG0146805.1"/>
    <property type="molecule type" value="Genomic_DNA"/>
</dbReference>
<dbReference type="OrthoDB" id="341421at2759"/>
<name>A0A9P6NH05_9BASI</name>
<dbReference type="PANTHER" id="PTHR13271">
    <property type="entry name" value="UNCHARACTERIZED PUTATIVE METHYLTRANSFERASE"/>
    <property type="match status" value="1"/>
</dbReference>
<dbReference type="AlphaFoldDB" id="A0A9P6NH05"/>
<organism evidence="4 5">
    <name type="scientific">Cronartium quercuum f. sp. fusiforme G11</name>
    <dbReference type="NCBI Taxonomy" id="708437"/>
    <lineage>
        <taxon>Eukaryota</taxon>
        <taxon>Fungi</taxon>
        <taxon>Dikarya</taxon>
        <taxon>Basidiomycota</taxon>
        <taxon>Pucciniomycotina</taxon>
        <taxon>Pucciniomycetes</taxon>
        <taxon>Pucciniales</taxon>
        <taxon>Coleosporiaceae</taxon>
        <taxon>Cronartium</taxon>
    </lineage>
</organism>
<evidence type="ECO:0000313" key="5">
    <source>
        <dbReference type="Proteomes" id="UP000886653"/>
    </source>
</evidence>
<protein>
    <recommendedName>
        <fullName evidence="6">SET domain-containing protein</fullName>
    </recommendedName>
</protein>
<evidence type="ECO:0000256" key="1">
    <source>
        <dbReference type="ARBA" id="ARBA00022603"/>
    </source>
</evidence>
<evidence type="ECO:0000313" key="4">
    <source>
        <dbReference type="EMBL" id="KAG0146805.1"/>
    </source>
</evidence>
<gene>
    <name evidence="4" type="ORF">CROQUDRAFT_43866</name>
</gene>
<sequence length="472" mass="53420">MKEDPVATAEQKWSTLLEWLSEKGAETNSFKATLHLDKLGYRGLVATEDISEGVPILSIPGSALLNSSTLPNRLKKEIDRQGWSSVQALSLFLAENRPGRKSPDLQDQDYYFAPFVASLPTEFPSVPLTWILENLLGDLSKIIVSDTRVLSQFESNVRDQKHEGLHGRAKLLRMVTTSMANVCHEVTKRFIEDWKALVASQLEASHPINLDELLWGWLNVNTRCLWFDLGCKRYIDNITLAPGLDMANHAVQSSVAPVATPHTLTIFSSHPRGPFASPRSKTLLSSSKPTVRTKASSTVIHKKGDEIVFSYGPHGNATLWAEYGFVLNSSNPWDSIEITTIIDNLFKAEEMAEKYMILRDSAYWRDYTIQSEPLGPSYRTLVALRLLHHPTDKLNEWYQHIQGHVNDLGPETEARVNETLRTVYKELCRKARSALNRIDSGSDYVYERYCLRIIVSEELRILTDCCRLPFQC</sequence>
<dbReference type="InterPro" id="IPR044429">
    <property type="entry name" value="SETD4_SET"/>
</dbReference>
<dbReference type="CDD" id="cd19177">
    <property type="entry name" value="SET_SETD4"/>
    <property type="match status" value="1"/>
</dbReference>
<dbReference type="InterPro" id="IPR046341">
    <property type="entry name" value="SET_dom_sf"/>
</dbReference>
<evidence type="ECO:0008006" key="6">
    <source>
        <dbReference type="Google" id="ProtNLM"/>
    </source>
</evidence>
<dbReference type="Proteomes" id="UP000886653">
    <property type="component" value="Unassembled WGS sequence"/>
</dbReference>
<evidence type="ECO:0000256" key="3">
    <source>
        <dbReference type="ARBA" id="ARBA00022691"/>
    </source>
</evidence>
<dbReference type="Gene3D" id="3.90.1410.10">
    <property type="entry name" value="set domain protein methyltransferase, domain 1"/>
    <property type="match status" value="1"/>
</dbReference>
<evidence type="ECO:0000256" key="2">
    <source>
        <dbReference type="ARBA" id="ARBA00022679"/>
    </source>
</evidence>
<accession>A0A9P6NH05</accession>
<keyword evidence="2" id="KW-0808">Transferase</keyword>
<comment type="caution">
    <text evidence="4">The sequence shown here is derived from an EMBL/GenBank/DDBJ whole genome shotgun (WGS) entry which is preliminary data.</text>
</comment>
<dbReference type="GO" id="GO:0032259">
    <property type="term" value="P:methylation"/>
    <property type="evidence" value="ECO:0007669"/>
    <property type="project" value="UniProtKB-KW"/>
</dbReference>
<dbReference type="InterPro" id="IPR050600">
    <property type="entry name" value="SETD3_SETD6_MTase"/>
</dbReference>
<reference evidence="4" key="1">
    <citation type="submission" date="2013-11" db="EMBL/GenBank/DDBJ databases">
        <title>Genome sequence of the fusiform rust pathogen reveals effectors for host alternation and coevolution with pine.</title>
        <authorList>
            <consortium name="DOE Joint Genome Institute"/>
            <person name="Smith K."/>
            <person name="Pendleton A."/>
            <person name="Kubisiak T."/>
            <person name="Anderson C."/>
            <person name="Salamov A."/>
            <person name="Aerts A."/>
            <person name="Riley R."/>
            <person name="Clum A."/>
            <person name="Lindquist E."/>
            <person name="Ence D."/>
            <person name="Campbell M."/>
            <person name="Kronenberg Z."/>
            <person name="Feau N."/>
            <person name="Dhillon B."/>
            <person name="Hamelin R."/>
            <person name="Burleigh J."/>
            <person name="Smith J."/>
            <person name="Yandell M."/>
            <person name="Nelson C."/>
            <person name="Grigoriev I."/>
            <person name="Davis J."/>
        </authorList>
    </citation>
    <scope>NUCLEOTIDE SEQUENCE</scope>
    <source>
        <strain evidence="4">G11</strain>
    </source>
</reference>
<dbReference type="SUPFAM" id="SSF82199">
    <property type="entry name" value="SET domain"/>
    <property type="match status" value="1"/>
</dbReference>
<keyword evidence="1" id="KW-0489">Methyltransferase</keyword>